<dbReference type="OrthoDB" id="3903561at2759"/>
<comment type="caution">
    <text evidence="3">The sequence shown here is derived from an EMBL/GenBank/DDBJ whole genome shotgun (WGS) entry which is preliminary data.</text>
</comment>
<evidence type="ECO:0000313" key="3">
    <source>
        <dbReference type="EMBL" id="KAF9733688.1"/>
    </source>
</evidence>
<dbReference type="EMBL" id="WJXW01000008">
    <property type="protein sequence ID" value="KAF9733688.1"/>
    <property type="molecule type" value="Genomic_DNA"/>
</dbReference>
<sequence length="612" mass="69345">MDVSYGNEPSLAHEHPPPYSPVRGAREEHKGVWDDKKVDGIVVRIAKTWTRTATFQEAPRKLVRTTSGFLQQRTWPGIRDTTTTHVTSIVTSAPRTTWSFIQDHVCRPIWNYPLKAAQFWGLLLLILGIVPFVVYGVMVGTPYGRFYYGAFSAKTLGCGDALGVPQNSTVVGIEALFVLDWTFGHFSFSRVKTIGVAWDILVGRGVQMVFWAISYRVFSDALLRLIERHPASFETFKSISLEGPGLGSSRVLLKQLFRNRGVRTWFLFFYMLVASFYVLSIPPLLGAMSGYDSTAIAWVAVGNDDTIVPSSQIIESYAILGVRNQTFDQPMCDTTTMELRDFSYHKMDIEKYCDCKLPNGTVLPYEQWQYRYNSYKLYNYNNDPNWVPPQGPYRYDDCNPRFDGQTGVYQSTWGQDSGYPRASSWGEYACNDSFPVTLPNGNTYSIYDVDFTANSYCFGNRTYAYWDLVDATRCLPDTADPSYQWGFSSAMMGVCFIVNLAWCLSMWVVWQDALRAGLVRRGYRMSPLRAAFVLTEAARRRTGVNGVDGLVLRDGRLLGRELRQGKGRKEAVVGREVFEEGGGEDDVEYEKGNTMIIKRRPVRTRSRDDVGV</sequence>
<reference evidence="3" key="1">
    <citation type="journal article" date="2020" name="Mol. Plant Microbe Interact.">
        <title>Genome Sequence of the Biocontrol Agent Coniothyrium minitans strain Conio (IMI 134523).</title>
        <authorList>
            <person name="Patel D."/>
            <person name="Shittu T.A."/>
            <person name="Baroncelli R."/>
            <person name="Muthumeenakshi S."/>
            <person name="Osborne T.H."/>
            <person name="Janganan T.K."/>
            <person name="Sreenivasaprasad S."/>
        </authorList>
    </citation>
    <scope>NUCLEOTIDE SEQUENCE</scope>
    <source>
        <strain evidence="3">Conio</strain>
    </source>
</reference>
<keyword evidence="2" id="KW-0472">Membrane</keyword>
<dbReference type="AlphaFoldDB" id="A0A9P6KNK1"/>
<feature type="transmembrane region" description="Helical" evidence="2">
    <location>
        <begin position="196"/>
        <end position="218"/>
    </location>
</feature>
<protein>
    <submittedName>
        <fullName evidence="3">Uncharacterized protein</fullName>
    </submittedName>
</protein>
<organism evidence="3 4">
    <name type="scientific">Paraphaeosphaeria minitans</name>
    <dbReference type="NCBI Taxonomy" id="565426"/>
    <lineage>
        <taxon>Eukaryota</taxon>
        <taxon>Fungi</taxon>
        <taxon>Dikarya</taxon>
        <taxon>Ascomycota</taxon>
        <taxon>Pezizomycotina</taxon>
        <taxon>Dothideomycetes</taxon>
        <taxon>Pleosporomycetidae</taxon>
        <taxon>Pleosporales</taxon>
        <taxon>Massarineae</taxon>
        <taxon>Didymosphaeriaceae</taxon>
        <taxon>Paraphaeosphaeria</taxon>
    </lineage>
</organism>
<feature type="transmembrane region" description="Helical" evidence="2">
    <location>
        <begin position="264"/>
        <end position="285"/>
    </location>
</feature>
<accession>A0A9P6KNK1</accession>
<keyword evidence="4" id="KW-1185">Reference proteome</keyword>
<evidence type="ECO:0000256" key="2">
    <source>
        <dbReference type="SAM" id="Phobius"/>
    </source>
</evidence>
<evidence type="ECO:0000256" key="1">
    <source>
        <dbReference type="SAM" id="MobiDB-lite"/>
    </source>
</evidence>
<feature type="region of interest" description="Disordered" evidence="1">
    <location>
        <begin position="1"/>
        <end position="25"/>
    </location>
</feature>
<name>A0A9P6KNK1_9PLEO</name>
<proteinExistence type="predicted"/>
<keyword evidence="2" id="KW-1133">Transmembrane helix</keyword>
<dbReference type="Proteomes" id="UP000756921">
    <property type="component" value="Unassembled WGS sequence"/>
</dbReference>
<evidence type="ECO:0000313" key="4">
    <source>
        <dbReference type="Proteomes" id="UP000756921"/>
    </source>
</evidence>
<feature type="transmembrane region" description="Helical" evidence="2">
    <location>
        <begin position="119"/>
        <end position="138"/>
    </location>
</feature>
<gene>
    <name evidence="3" type="ORF">PMIN01_08031</name>
</gene>
<keyword evidence="2" id="KW-0812">Transmembrane</keyword>